<dbReference type="EMBL" id="JGDJ01000033">
    <property type="protein sequence ID" value="EXZ31370.1"/>
    <property type="molecule type" value="Genomic_DNA"/>
</dbReference>
<dbReference type="Proteomes" id="UP000022082">
    <property type="component" value="Unassembled WGS sequence"/>
</dbReference>
<comment type="caution">
    <text evidence="1">The sequence shown here is derived from an EMBL/GenBank/DDBJ whole genome shotgun (WGS) entry which is preliminary data.</text>
</comment>
<organism evidence="1 2">
    <name type="scientific">Bacteroides fragilis str. S36L11</name>
    <dbReference type="NCBI Taxonomy" id="1339327"/>
    <lineage>
        <taxon>Bacteria</taxon>
        <taxon>Pseudomonadati</taxon>
        <taxon>Bacteroidota</taxon>
        <taxon>Bacteroidia</taxon>
        <taxon>Bacteroidales</taxon>
        <taxon>Bacteroidaceae</taxon>
        <taxon>Bacteroides</taxon>
    </lineage>
</organism>
<dbReference type="AlphaFoldDB" id="A0A015XBA5"/>
<protein>
    <submittedName>
        <fullName evidence="1">Uncharacterized protein</fullName>
    </submittedName>
</protein>
<proteinExistence type="predicted"/>
<feature type="non-terminal residue" evidence="1">
    <location>
        <position position="101"/>
    </location>
</feature>
<reference evidence="1 2" key="1">
    <citation type="submission" date="2014-02" db="EMBL/GenBank/DDBJ databases">
        <authorList>
            <person name="Sears C."/>
            <person name="Carroll K."/>
            <person name="Sack B.R."/>
            <person name="Qadri F."/>
            <person name="Myers L.L."/>
            <person name="Chung G.-T."/>
            <person name="Escheverria P."/>
            <person name="Fraser C.M."/>
            <person name="Sadzewicz L."/>
            <person name="Shefchek K.A."/>
            <person name="Tallon L."/>
            <person name="Das S.P."/>
            <person name="Daugherty S."/>
            <person name="Mongodin E.F."/>
        </authorList>
    </citation>
    <scope>NUCLEOTIDE SEQUENCE [LARGE SCALE GENOMIC DNA]</scope>
    <source>
        <strain evidence="1 2">S36L11</strain>
    </source>
</reference>
<evidence type="ECO:0000313" key="1">
    <source>
        <dbReference type="EMBL" id="EXZ31370.1"/>
    </source>
</evidence>
<sequence>MKNSSVSKQIKLQELEIQYSKRKKEINQDCNHENWLVINPENMKANNQVSNIAINIVTKGENNAFFNPSFNQGDNQTFGSFISFAPSGINNAPNYISENLP</sequence>
<evidence type="ECO:0000313" key="2">
    <source>
        <dbReference type="Proteomes" id="UP000022082"/>
    </source>
</evidence>
<accession>A0A015XBA5</accession>
<gene>
    <name evidence="1" type="ORF">M136_4866</name>
</gene>
<name>A0A015XBA5_BACFG</name>